<protein>
    <submittedName>
        <fullName evidence="2">Uncharacterized protein</fullName>
    </submittedName>
</protein>
<feature type="transmembrane region" description="Helical" evidence="1">
    <location>
        <begin position="73"/>
        <end position="96"/>
    </location>
</feature>
<name>A0AA88L957_ARTSF</name>
<gene>
    <name evidence="2" type="ORF">QYM36_003288</name>
</gene>
<reference evidence="2" key="1">
    <citation type="submission" date="2023-07" db="EMBL/GenBank/DDBJ databases">
        <title>Chromosome-level genome assembly of Artemia franciscana.</title>
        <authorList>
            <person name="Jo E."/>
        </authorList>
    </citation>
    <scope>NUCLEOTIDE SEQUENCE</scope>
    <source>
        <tissue evidence="2">Whole body</tissue>
    </source>
</reference>
<keyword evidence="1" id="KW-0472">Membrane</keyword>
<evidence type="ECO:0000256" key="1">
    <source>
        <dbReference type="SAM" id="Phobius"/>
    </source>
</evidence>
<keyword evidence="1" id="KW-1133">Transmembrane helix</keyword>
<organism evidence="2 3">
    <name type="scientific">Artemia franciscana</name>
    <name type="common">Brine shrimp</name>
    <name type="synonym">Artemia sanfranciscana</name>
    <dbReference type="NCBI Taxonomy" id="6661"/>
    <lineage>
        <taxon>Eukaryota</taxon>
        <taxon>Metazoa</taxon>
        <taxon>Ecdysozoa</taxon>
        <taxon>Arthropoda</taxon>
        <taxon>Crustacea</taxon>
        <taxon>Branchiopoda</taxon>
        <taxon>Anostraca</taxon>
        <taxon>Artemiidae</taxon>
        <taxon>Artemia</taxon>
    </lineage>
</organism>
<keyword evidence="3" id="KW-1185">Reference proteome</keyword>
<dbReference type="Proteomes" id="UP001187531">
    <property type="component" value="Unassembled WGS sequence"/>
</dbReference>
<evidence type="ECO:0000313" key="3">
    <source>
        <dbReference type="Proteomes" id="UP001187531"/>
    </source>
</evidence>
<accession>A0AA88L957</accession>
<evidence type="ECO:0000313" key="2">
    <source>
        <dbReference type="EMBL" id="KAK2723043.1"/>
    </source>
</evidence>
<dbReference type="EMBL" id="JAVRJZ010000005">
    <property type="protein sequence ID" value="KAK2723043.1"/>
    <property type="molecule type" value="Genomic_DNA"/>
</dbReference>
<sequence>MNHTLCTLTIDAETLNMHLNDTSGSSRQESIVESYECPGTSFPATFLKCCPEGLQPLCCPVEQFQIIESFGMVWIPIMVILLCILASVIVVVCCFWSKCPLYTTCKSRHFTSESVAYRIDEEDEEVLNGPVDEKKGAKSYTLDDVKMKSIIDV</sequence>
<dbReference type="EMBL" id="JAVRJZ010000005">
    <property type="protein sequence ID" value="KAK2723044.1"/>
    <property type="molecule type" value="Genomic_DNA"/>
</dbReference>
<keyword evidence="1" id="KW-0812">Transmembrane</keyword>
<dbReference type="AlphaFoldDB" id="A0AA88L957"/>
<comment type="caution">
    <text evidence="2">The sequence shown here is derived from an EMBL/GenBank/DDBJ whole genome shotgun (WGS) entry which is preliminary data.</text>
</comment>
<proteinExistence type="predicted"/>